<sequence>MNLQQILVSFLGLVATATALECYVCQEQPDNRDKCTKTTIQCRQNQDACMTRIKWIQPFYWLPRSERIYNIYKECDTINRCENEQKTLGLRCMRNWYRDWECVECCRGDRCNYYVTLGAASTKVSILLTLIAAVTVHLILKLRT</sequence>
<reference evidence="5" key="2">
    <citation type="journal article" date="2021" name="Genome Biol. Evol.">
        <title>Developing a high-quality reference genome for a parasitic bivalve with doubly uniparental inheritance (Bivalvia: Unionida).</title>
        <authorList>
            <person name="Smith C.H."/>
        </authorList>
    </citation>
    <scope>NUCLEOTIDE SEQUENCE</scope>
    <source>
        <strain evidence="5">CHS0354</strain>
        <tissue evidence="5">Mantle</tissue>
    </source>
</reference>
<keyword evidence="3" id="KW-1133">Transmembrane helix</keyword>
<dbReference type="SUPFAM" id="SSF57302">
    <property type="entry name" value="Snake toxin-like"/>
    <property type="match status" value="1"/>
</dbReference>
<dbReference type="AlphaFoldDB" id="A0AAE0SQQ6"/>
<feature type="signal peptide" evidence="4">
    <location>
        <begin position="1"/>
        <end position="19"/>
    </location>
</feature>
<evidence type="ECO:0000256" key="4">
    <source>
        <dbReference type="SAM" id="SignalP"/>
    </source>
</evidence>
<evidence type="ECO:0000256" key="1">
    <source>
        <dbReference type="ARBA" id="ARBA00022729"/>
    </source>
</evidence>
<name>A0AAE0SQQ6_9BIVA</name>
<keyword evidence="2" id="KW-1015">Disulfide bond</keyword>
<reference evidence="5" key="3">
    <citation type="submission" date="2023-05" db="EMBL/GenBank/DDBJ databases">
        <authorList>
            <person name="Smith C.H."/>
        </authorList>
    </citation>
    <scope>NUCLEOTIDE SEQUENCE</scope>
    <source>
        <strain evidence="5">CHS0354</strain>
        <tissue evidence="5">Mantle</tissue>
    </source>
</reference>
<organism evidence="5 6">
    <name type="scientific">Potamilus streckersoni</name>
    <dbReference type="NCBI Taxonomy" id="2493646"/>
    <lineage>
        <taxon>Eukaryota</taxon>
        <taxon>Metazoa</taxon>
        <taxon>Spiralia</taxon>
        <taxon>Lophotrochozoa</taxon>
        <taxon>Mollusca</taxon>
        <taxon>Bivalvia</taxon>
        <taxon>Autobranchia</taxon>
        <taxon>Heteroconchia</taxon>
        <taxon>Palaeoheterodonta</taxon>
        <taxon>Unionida</taxon>
        <taxon>Unionoidea</taxon>
        <taxon>Unionidae</taxon>
        <taxon>Ambleminae</taxon>
        <taxon>Lampsilini</taxon>
        <taxon>Potamilus</taxon>
    </lineage>
</organism>
<comment type="caution">
    <text evidence="5">The sequence shown here is derived from an EMBL/GenBank/DDBJ whole genome shotgun (WGS) entry which is preliminary data.</text>
</comment>
<keyword evidence="1 4" id="KW-0732">Signal</keyword>
<evidence type="ECO:0000313" key="6">
    <source>
        <dbReference type="Proteomes" id="UP001195483"/>
    </source>
</evidence>
<evidence type="ECO:0000313" key="5">
    <source>
        <dbReference type="EMBL" id="KAK3596322.1"/>
    </source>
</evidence>
<dbReference type="PANTHER" id="PTHR10036:SF3">
    <property type="entry name" value="PROTEIN SLEEPLESS-RELATED"/>
    <property type="match status" value="1"/>
</dbReference>
<dbReference type="CDD" id="cd23599">
    <property type="entry name" value="TFP_LU_ECD_Cold"/>
    <property type="match status" value="1"/>
</dbReference>
<keyword evidence="3" id="KW-0472">Membrane</keyword>
<reference evidence="5" key="1">
    <citation type="journal article" date="2021" name="Genome Biol. Evol.">
        <title>A High-Quality Reference Genome for a Parasitic Bivalve with Doubly Uniparental Inheritance (Bivalvia: Unionida).</title>
        <authorList>
            <person name="Smith C.H."/>
        </authorList>
    </citation>
    <scope>NUCLEOTIDE SEQUENCE</scope>
    <source>
        <strain evidence="5">CHS0354</strain>
    </source>
</reference>
<dbReference type="InterPro" id="IPR045860">
    <property type="entry name" value="Snake_toxin-like_sf"/>
</dbReference>
<dbReference type="Proteomes" id="UP001195483">
    <property type="component" value="Unassembled WGS sequence"/>
</dbReference>
<feature type="chain" id="PRO_5042067930" evidence="4">
    <location>
        <begin position="20"/>
        <end position="144"/>
    </location>
</feature>
<proteinExistence type="predicted"/>
<feature type="transmembrane region" description="Helical" evidence="3">
    <location>
        <begin position="113"/>
        <end position="140"/>
    </location>
</feature>
<dbReference type="EMBL" id="JAEAOA010001889">
    <property type="protein sequence ID" value="KAK3596322.1"/>
    <property type="molecule type" value="Genomic_DNA"/>
</dbReference>
<dbReference type="Gene3D" id="2.10.60.10">
    <property type="entry name" value="CD59"/>
    <property type="match status" value="1"/>
</dbReference>
<gene>
    <name evidence="5" type="ORF">CHS0354_031657</name>
</gene>
<keyword evidence="6" id="KW-1185">Reference proteome</keyword>
<keyword evidence="3" id="KW-0812">Transmembrane</keyword>
<protein>
    <submittedName>
        <fullName evidence="5">Uncharacterized protein</fullName>
    </submittedName>
</protein>
<evidence type="ECO:0000256" key="3">
    <source>
        <dbReference type="SAM" id="Phobius"/>
    </source>
</evidence>
<dbReference type="PANTHER" id="PTHR10036">
    <property type="entry name" value="CD59 GLYCOPROTEIN"/>
    <property type="match status" value="1"/>
</dbReference>
<accession>A0AAE0SQQ6</accession>
<evidence type="ECO:0000256" key="2">
    <source>
        <dbReference type="ARBA" id="ARBA00023157"/>
    </source>
</evidence>